<dbReference type="InterPro" id="IPR036704">
    <property type="entry name" value="RraA/RraA-like_sf"/>
</dbReference>
<dbReference type="PANTHER" id="PTHR33254:SF4">
    <property type="entry name" value="4-HYDROXY-4-METHYL-2-OXOGLUTARATE ALDOLASE 3-RELATED"/>
    <property type="match status" value="1"/>
</dbReference>
<dbReference type="EMBL" id="UINC01018932">
    <property type="protein sequence ID" value="SVA79880.1"/>
    <property type="molecule type" value="Genomic_DNA"/>
</dbReference>
<name>A0A381YSE7_9ZZZZ</name>
<gene>
    <name evidence="1" type="ORF">METZ01_LOCUS132734</name>
</gene>
<dbReference type="Pfam" id="PF03737">
    <property type="entry name" value="RraA-like"/>
    <property type="match status" value="1"/>
</dbReference>
<dbReference type="SUPFAM" id="SSF89562">
    <property type="entry name" value="RraA-like"/>
    <property type="match status" value="1"/>
</dbReference>
<protein>
    <submittedName>
        <fullName evidence="1">Uncharacterized protein</fullName>
    </submittedName>
</protein>
<sequence length="235" mass="25530">MPISDEVLARYRKVAVATVYSAVRELGGYEPCFMRGVKAYPLQGSGTDRLAGRAKTLRFIPPRADIKRETPSGDQSPEYVAMGSCGPGDVAVFDAMGRNEASIGGDVKLIQLKNQDAEGLVTDGSIRDINAVKPYGLKLFAAGNTARVGEPDVWPYEANCVIQCGGVTVKPGDVIVGDDDGVVVIPERVAEEIIDWAEDHEQVEEQIKKLIEREDVAPGKYYNPKTFSKLSKLNK</sequence>
<organism evidence="1">
    <name type="scientific">marine metagenome</name>
    <dbReference type="NCBI Taxonomy" id="408172"/>
    <lineage>
        <taxon>unclassified sequences</taxon>
        <taxon>metagenomes</taxon>
        <taxon>ecological metagenomes</taxon>
    </lineage>
</organism>
<proteinExistence type="predicted"/>
<dbReference type="InterPro" id="IPR005493">
    <property type="entry name" value="RraA/RraA-like"/>
</dbReference>
<dbReference type="AlphaFoldDB" id="A0A381YSE7"/>
<reference evidence="1" key="1">
    <citation type="submission" date="2018-05" db="EMBL/GenBank/DDBJ databases">
        <authorList>
            <person name="Lanie J.A."/>
            <person name="Ng W.-L."/>
            <person name="Kazmierczak K.M."/>
            <person name="Andrzejewski T.M."/>
            <person name="Davidsen T.M."/>
            <person name="Wayne K.J."/>
            <person name="Tettelin H."/>
            <person name="Glass J.I."/>
            <person name="Rusch D."/>
            <person name="Podicherti R."/>
            <person name="Tsui H.-C.T."/>
            <person name="Winkler M.E."/>
        </authorList>
    </citation>
    <scope>NUCLEOTIDE SEQUENCE</scope>
</reference>
<dbReference type="CDD" id="cd16841">
    <property type="entry name" value="RraA_family"/>
    <property type="match status" value="1"/>
</dbReference>
<accession>A0A381YSE7</accession>
<dbReference type="Gene3D" id="3.50.30.40">
    <property type="entry name" value="Ribonuclease E inhibitor RraA/RraA-like"/>
    <property type="match status" value="1"/>
</dbReference>
<evidence type="ECO:0000313" key="1">
    <source>
        <dbReference type="EMBL" id="SVA79880.1"/>
    </source>
</evidence>
<dbReference type="PANTHER" id="PTHR33254">
    <property type="entry name" value="4-HYDROXY-4-METHYL-2-OXOGLUTARATE ALDOLASE 3-RELATED"/>
    <property type="match status" value="1"/>
</dbReference>